<evidence type="ECO:0000313" key="1">
    <source>
        <dbReference type="EMBL" id="KAK3228045.1"/>
    </source>
</evidence>
<keyword evidence="2" id="KW-1185">Reference proteome</keyword>
<protein>
    <recommendedName>
        <fullName evidence="3">Reverse transcriptase domain-containing protein</fullName>
    </recommendedName>
</protein>
<name>A0AAE0B2D8_9ROSI</name>
<comment type="caution">
    <text evidence="1">The sequence shown here is derived from an EMBL/GenBank/DDBJ whole genome shotgun (WGS) entry which is preliminary data.</text>
</comment>
<evidence type="ECO:0000313" key="2">
    <source>
        <dbReference type="Proteomes" id="UP001281410"/>
    </source>
</evidence>
<proteinExistence type="predicted"/>
<dbReference type="PANTHER" id="PTHR33116:SF70">
    <property type="entry name" value="NON-LTR RETROELEMENT REVERSE TRANSCRIPTASE-LIKE PROTEIN"/>
    <property type="match status" value="1"/>
</dbReference>
<sequence>MKGYEVSHLFFADDLILFGQASTTQAKTIRECLDSFCDLSGQYVSFPKSRIYCSNNIKDSDARSIASVCSSPLIKDLGKYIGVSLIHCRTTNHTYRDLVEKTQKRLAAWKSDSLSLAERVTLMRAVTSAIPI</sequence>
<evidence type="ECO:0008006" key="3">
    <source>
        <dbReference type="Google" id="ProtNLM"/>
    </source>
</evidence>
<gene>
    <name evidence="1" type="ORF">Dsin_007907</name>
</gene>
<dbReference type="PANTHER" id="PTHR33116">
    <property type="entry name" value="REVERSE TRANSCRIPTASE ZINC-BINDING DOMAIN-CONTAINING PROTEIN-RELATED-RELATED"/>
    <property type="match status" value="1"/>
</dbReference>
<dbReference type="AlphaFoldDB" id="A0AAE0B2D8"/>
<dbReference type="Proteomes" id="UP001281410">
    <property type="component" value="Unassembled WGS sequence"/>
</dbReference>
<reference evidence="1" key="1">
    <citation type="journal article" date="2023" name="Plant J.">
        <title>Genome sequences and population genomics provide insights into the demographic history, inbreeding, and mutation load of two 'living fossil' tree species of Dipteronia.</title>
        <authorList>
            <person name="Feng Y."/>
            <person name="Comes H.P."/>
            <person name="Chen J."/>
            <person name="Zhu S."/>
            <person name="Lu R."/>
            <person name="Zhang X."/>
            <person name="Li P."/>
            <person name="Qiu J."/>
            <person name="Olsen K.M."/>
            <person name="Qiu Y."/>
        </authorList>
    </citation>
    <scope>NUCLEOTIDE SEQUENCE</scope>
    <source>
        <strain evidence="1">NBL</strain>
    </source>
</reference>
<dbReference type="EMBL" id="JANJYJ010000002">
    <property type="protein sequence ID" value="KAK3228045.1"/>
    <property type="molecule type" value="Genomic_DNA"/>
</dbReference>
<organism evidence="1 2">
    <name type="scientific">Dipteronia sinensis</name>
    <dbReference type="NCBI Taxonomy" id="43782"/>
    <lineage>
        <taxon>Eukaryota</taxon>
        <taxon>Viridiplantae</taxon>
        <taxon>Streptophyta</taxon>
        <taxon>Embryophyta</taxon>
        <taxon>Tracheophyta</taxon>
        <taxon>Spermatophyta</taxon>
        <taxon>Magnoliopsida</taxon>
        <taxon>eudicotyledons</taxon>
        <taxon>Gunneridae</taxon>
        <taxon>Pentapetalae</taxon>
        <taxon>rosids</taxon>
        <taxon>malvids</taxon>
        <taxon>Sapindales</taxon>
        <taxon>Sapindaceae</taxon>
        <taxon>Hippocastanoideae</taxon>
        <taxon>Acereae</taxon>
        <taxon>Dipteronia</taxon>
    </lineage>
</organism>
<accession>A0AAE0B2D8</accession>